<feature type="region of interest" description="Disordered" evidence="1">
    <location>
        <begin position="1"/>
        <end position="58"/>
    </location>
</feature>
<organism evidence="2 3">
    <name type="scientific">Linum trigynum</name>
    <dbReference type="NCBI Taxonomy" id="586398"/>
    <lineage>
        <taxon>Eukaryota</taxon>
        <taxon>Viridiplantae</taxon>
        <taxon>Streptophyta</taxon>
        <taxon>Embryophyta</taxon>
        <taxon>Tracheophyta</taxon>
        <taxon>Spermatophyta</taxon>
        <taxon>Magnoliopsida</taxon>
        <taxon>eudicotyledons</taxon>
        <taxon>Gunneridae</taxon>
        <taxon>Pentapetalae</taxon>
        <taxon>rosids</taxon>
        <taxon>fabids</taxon>
        <taxon>Malpighiales</taxon>
        <taxon>Linaceae</taxon>
        <taxon>Linum</taxon>
    </lineage>
</organism>
<proteinExistence type="predicted"/>
<dbReference type="Proteomes" id="UP001497516">
    <property type="component" value="Chromosome 6"/>
</dbReference>
<accession>A0AAV2F9D6</accession>
<gene>
    <name evidence="2" type="ORF">LTRI10_LOCUS35109</name>
</gene>
<reference evidence="2 3" key="1">
    <citation type="submission" date="2024-04" db="EMBL/GenBank/DDBJ databases">
        <authorList>
            <person name="Fracassetti M."/>
        </authorList>
    </citation>
    <scope>NUCLEOTIDE SEQUENCE [LARGE SCALE GENOMIC DNA]</scope>
</reference>
<protein>
    <submittedName>
        <fullName evidence="2">Uncharacterized protein</fullName>
    </submittedName>
</protein>
<dbReference type="EMBL" id="OZ034819">
    <property type="protein sequence ID" value="CAL1394617.1"/>
    <property type="molecule type" value="Genomic_DNA"/>
</dbReference>
<evidence type="ECO:0000256" key="1">
    <source>
        <dbReference type="SAM" id="MobiDB-lite"/>
    </source>
</evidence>
<keyword evidence="3" id="KW-1185">Reference proteome</keyword>
<name>A0AAV2F9D6_9ROSI</name>
<feature type="compositionally biased region" description="Low complexity" evidence="1">
    <location>
        <begin position="23"/>
        <end position="34"/>
    </location>
</feature>
<evidence type="ECO:0000313" key="2">
    <source>
        <dbReference type="EMBL" id="CAL1394617.1"/>
    </source>
</evidence>
<evidence type="ECO:0000313" key="3">
    <source>
        <dbReference type="Proteomes" id="UP001497516"/>
    </source>
</evidence>
<sequence>MAESGGVVEGDDGELLASGREMAASSGRRQAAAAVESEGGDRESQGVREVSTSRPRDAEEWQIDLGIRRIRVRDLGWVERGAASFLLGD</sequence>
<dbReference type="AlphaFoldDB" id="A0AAV2F9D6"/>